<dbReference type="Proteomes" id="UP000789405">
    <property type="component" value="Unassembled WGS sequence"/>
</dbReference>
<dbReference type="AlphaFoldDB" id="A0A9N9BKF3"/>
<evidence type="ECO:0000313" key="2">
    <source>
        <dbReference type="Proteomes" id="UP000789405"/>
    </source>
</evidence>
<name>A0A9N9BKF3_9GLOM</name>
<evidence type="ECO:0000313" key="1">
    <source>
        <dbReference type="EMBL" id="CAG8566761.1"/>
    </source>
</evidence>
<proteinExistence type="predicted"/>
<sequence length="316" mass="36712">MEEEEDVSIKKVDESVMISKSVSKDESKVSNEDPKPTTSYYGTSLLDIFYSNNGMDDQRLDDLKAEVERLSTDMSNGDNEAIDVWCGNGTYDVGYCDREEITSDETEVDKEVNLIDYDEKDKYKKFICCKVNNLIDFDESDQMNEREPESILDEFVKNDLIDFRYVEEEVIKNDEVKDEIIRESNSDMIGWSRRIGDEDNAKKVVHIGHCDQDEVEVENNNNRDKASDGRAKIVKSEIENIKRTRYEFHDESSEDVVLGLKEMVKDLLKVLRDDDSEKFECGVDLSKWHWHTDFRDLDDRIVGWCREPAANNNSNI</sequence>
<reference evidence="1" key="1">
    <citation type="submission" date="2021-06" db="EMBL/GenBank/DDBJ databases">
        <authorList>
            <person name="Kallberg Y."/>
            <person name="Tangrot J."/>
            <person name="Rosling A."/>
        </authorList>
    </citation>
    <scope>NUCLEOTIDE SEQUENCE</scope>
    <source>
        <strain evidence="1">MA453B</strain>
    </source>
</reference>
<protein>
    <submittedName>
        <fullName evidence="1">22_t:CDS:1</fullName>
    </submittedName>
</protein>
<keyword evidence="2" id="KW-1185">Reference proteome</keyword>
<gene>
    <name evidence="1" type="ORF">DERYTH_LOCUS6006</name>
</gene>
<dbReference type="EMBL" id="CAJVPY010002621">
    <property type="protein sequence ID" value="CAG8566761.1"/>
    <property type="molecule type" value="Genomic_DNA"/>
</dbReference>
<comment type="caution">
    <text evidence="1">The sequence shown here is derived from an EMBL/GenBank/DDBJ whole genome shotgun (WGS) entry which is preliminary data.</text>
</comment>
<accession>A0A9N9BKF3</accession>
<organism evidence="1 2">
    <name type="scientific">Dentiscutata erythropus</name>
    <dbReference type="NCBI Taxonomy" id="1348616"/>
    <lineage>
        <taxon>Eukaryota</taxon>
        <taxon>Fungi</taxon>
        <taxon>Fungi incertae sedis</taxon>
        <taxon>Mucoromycota</taxon>
        <taxon>Glomeromycotina</taxon>
        <taxon>Glomeromycetes</taxon>
        <taxon>Diversisporales</taxon>
        <taxon>Gigasporaceae</taxon>
        <taxon>Dentiscutata</taxon>
    </lineage>
</organism>